<dbReference type="InterPro" id="IPR058192">
    <property type="entry name" value="WHD_ROQ1-like"/>
</dbReference>
<dbReference type="SUPFAM" id="SSF52200">
    <property type="entry name" value="Toll/Interleukin receptor TIR domain"/>
    <property type="match status" value="1"/>
</dbReference>
<gene>
    <name evidence="10" type="ORF">FNV43_RR10537</name>
</gene>
<evidence type="ECO:0000256" key="4">
    <source>
        <dbReference type="ARBA" id="ARBA00022801"/>
    </source>
</evidence>
<dbReference type="GO" id="GO:0051707">
    <property type="term" value="P:response to other organism"/>
    <property type="evidence" value="ECO:0007669"/>
    <property type="project" value="UniProtKB-ARBA"/>
</dbReference>
<evidence type="ECO:0000256" key="3">
    <source>
        <dbReference type="ARBA" id="ARBA00022737"/>
    </source>
</evidence>
<dbReference type="Gene3D" id="3.80.10.10">
    <property type="entry name" value="Ribonuclease Inhibitor"/>
    <property type="match status" value="2"/>
</dbReference>
<dbReference type="Pfam" id="PF20160">
    <property type="entry name" value="C-JID"/>
    <property type="match status" value="1"/>
</dbReference>
<keyword evidence="4" id="KW-0378">Hydrolase</keyword>
<keyword evidence="5" id="KW-0611">Plant defense</keyword>
<dbReference type="EMBL" id="VOIH02000005">
    <property type="protein sequence ID" value="KAF3445361.1"/>
    <property type="molecule type" value="Genomic_DNA"/>
</dbReference>
<dbReference type="InterPro" id="IPR042197">
    <property type="entry name" value="Apaf_helical"/>
</dbReference>
<evidence type="ECO:0000256" key="5">
    <source>
        <dbReference type="ARBA" id="ARBA00022821"/>
    </source>
</evidence>
<name>A0A8K0H450_9ROSA</name>
<dbReference type="InterPro" id="IPR044974">
    <property type="entry name" value="Disease_R_plants"/>
</dbReference>
<protein>
    <recommendedName>
        <fullName evidence="1">ADP-ribosyl cyclase/cyclic ADP-ribose hydrolase</fullName>
        <ecNumber evidence="1">3.2.2.6</ecNumber>
    </recommendedName>
</protein>
<evidence type="ECO:0000313" key="11">
    <source>
        <dbReference type="Proteomes" id="UP000796880"/>
    </source>
</evidence>
<evidence type="ECO:0000259" key="9">
    <source>
        <dbReference type="PROSITE" id="PS50104"/>
    </source>
</evidence>
<dbReference type="Gene3D" id="1.10.8.430">
    <property type="entry name" value="Helical domain of apoptotic protease-activating factors"/>
    <property type="match status" value="1"/>
</dbReference>
<comment type="caution">
    <text evidence="10">The sequence shown here is derived from an EMBL/GenBank/DDBJ whole genome shotgun (WGS) entry which is preliminary data.</text>
</comment>
<accession>A0A8K0H450</accession>
<evidence type="ECO:0000313" key="10">
    <source>
        <dbReference type="EMBL" id="KAF3445361.1"/>
    </source>
</evidence>
<dbReference type="Gene3D" id="3.40.50.300">
    <property type="entry name" value="P-loop containing nucleotide triphosphate hydrolases"/>
    <property type="match status" value="1"/>
</dbReference>
<feature type="region of interest" description="Disordered" evidence="8">
    <location>
        <begin position="1166"/>
        <end position="1188"/>
    </location>
</feature>
<dbReference type="PANTHER" id="PTHR11017:SF479">
    <property type="entry name" value="DISEASE RESISTANCE PROTEIN (TIR-NBS-LRR CLASS) FAMILY"/>
    <property type="match status" value="1"/>
</dbReference>
<dbReference type="InterPro" id="IPR035897">
    <property type="entry name" value="Toll_tir_struct_dom_sf"/>
</dbReference>
<keyword evidence="11" id="KW-1185">Reference proteome</keyword>
<dbReference type="GO" id="GO:0043531">
    <property type="term" value="F:ADP binding"/>
    <property type="evidence" value="ECO:0007669"/>
    <property type="project" value="InterPro"/>
</dbReference>
<dbReference type="Pfam" id="PF23598">
    <property type="entry name" value="LRR_14"/>
    <property type="match status" value="1"/>
</dbReference>
<dbReference type="EC" id="3.2.2.6" evidence="1"/>
<dbReference type="InterPro" id="IPR045344">
    <property type="entry name" value="C-JID"/>
</dbReference>
<evidence type="ECO:0000256" key="7">
    <source>
        <dbReference type="ARBA" id="ARBA00047304"/>
    </source>
</evidence>
<dbReference type="PRINTS" id="PR00364">
    <property type="entry name" value="DISEASERSIST"/>
</dbReference>
<dbReference type="Gene3D" id="3.40.50.10140">
    <property type="entry name" value="Toll/interleukin-1 receptor homology (TIR) domain"/>
    <property type="match status" value="1"/>
</dbReference>
<evidence type="ECO:0000256" key="6">
    <source>
        <dbReference type="ARBA" id="ARBA00023027"/>
    </source>
</evidence>
<keyword evidence="6" id="KW-0520">NAD</keyword>
<reference evidence="10" key="1">
    <citation type="submission" date="2020-03" db="EMBL/GenBank/DDBJ databases">
        <title>A high-quality chromosome-level genome assembly of a woody plant with both climbing and erect habits, Rhamnella rubrinervis.</title>
        <authorList>
            <person name="Lu Z."/>
            <person name="Yang Y."/>
            <person name="Zhu X."/>
            <person name="Sun Y."/>
        </authorList>
    </citation>
    <scope>NUCLEOTIDE SEQUENCE</scope>
    <source>
        <strain evidence="10">BYM</strain>
        <tissue evidence="10">Leaf</tissue>
    </source>
</reference>
<dbReference type="InterPro" id="IPR002182">
    <property type="entry name" value="NB-ARC"/>
</dbReference>
<dbReference type="GO" id="GO:0006952">
    <property type="term" value="P:defense response"/>
    <property type="evidence" value="ECO:0007669"/>
    <property type="project" value="UniProtKB-KW"/>
</dbReference>
<dbReference type="Pfam" id="PF00931">
    <property type="entry name" value="NB-ARC"/>
    <property type="match status" value="1"/>
</dbReference>
<dbReference type="SUPFAM" id="SSF52540">
    <property type="entry name" value="P-loop containing nucleoside triphosphate hydrolases"/>
    <property type="match status" value="1"/>
</dbReference>
<dbReference type="SMART" id="SM00255">
    <property type="entry name" value="TIR"/>
    <property type="match status" value="1"/>
</dbReference>
<dbReference type="Proteomes" id="UP000796880">
    <property type="component" value="Unassembled WGS sequence"/>
</dbReference>
<dbReference type="PROSITE" id="PS50104">
    <property type="entry name" value="TIR"/>
    <property type="match status" value="1"/>
</dbReference>
<feature type="domain" description="TIR" evidence="9">
    <location>
        <begin position="36"/>
        <end position="202"/>
    </location>
</feature>
<dbReference type="InterPro" id="IPR027417">
    <property type="entry name" value="P-loop_NTPase"/>
</dbReference>
<evidence type="ECO:0000256" key="2">
    <source>
        <dbReference type="ARBA" id="ARBA00022614"/>
    </source>
</evidence>
<dbReference type="GO" id="GO:0007165">
    <property type="term" value="P:signal transduction"/>
    <property type="evidence" value="ECO:0007669"/>
    <property type="project" value="InterPro"/>
</dbReference>
<dbReference type="PANTHER" id="PTHR11017">
    <property type="entry name" value="LEUCINE-RICH REPEAT-CONTAINING PROTEIN"/>
    <property type="match status" value="1"/>
</dbReference>
<comment type="catalytic activity">
    <reaction evidence="7">
        <text>NAD(+) + H2O = ADP-D-ribose + nicotinamide + H(+)</text>
        <dbReference type="Rhea" id="RHEA:16301"/>
        <dbReference type="ChEBI" id="CHEBI:15377"/>
        <dbReference type="ChEBI" id="CHEBI:15378"/>
        <dbReference type="ChEBI" id="CHEBI:17154"/>
        <dbReference type="ChEBI" id="CHEBI:57540"/>
        <dbReference type="ChEBI" id="CHEBI:57967"/>
        <dbReference type="EC" id="3.2.2.6"/>
    </reaction>
    <physiologicalReaction direction="left-to-right" evidence="7">
        <dbReference type="Rhea" id="RHEA:16302"/>
    </physiologicalReaction>
</comment>
<keyword evidence="3" id="KW-0677">Repeat</keyword>
<proteinExistence type="predicted"/>
<dbReference type="SUPFAM" id="SSF52058">
    <property type="entry name" value="L domain-like"/>
    <property type="match status" value="1"/>
</dbReference>
<dbReference type="InterPro" id="IPR032675">
    <property type="entry name" value="LRR_dom_sf"/>
</dbReference>
<dbReference type="FunFam" id="3.40.50.10140:FF:000007">
    <property type="entry name" value="Disease resistance protein (TIR-NBS-LRR class)"/>
    <property type="match status" value="1"/>
</dbReference>
<organism evidence="10 11">
    <name type="scientific">Rhamnella rubrinervis</name>
    <dbReference type="NCBI Taxonomy" id="2594499"/>
    <lineage>
        <taxon>Eukaryota</taxon>
        <taxon>Viridiplantae</taxon>
        <taxon>Streptophyta</taxon>
        <taxon>Embryophyta</taxon>
        <taxon>Tracheophyta</taxon>
        <taxon>Spermatophyta</taxon>
        <taxon>Magnoliopsida</taxon>
        <taxon>eudicotyledons</taxon>
        <taxon>Gunneridae</taxon>
        <taxon>Pentapetalae</taxon>
        <taxon>rosids</taxon>
        <taxon>fabids</taxon>
        <taxon>Rosales</taxon>
        <taxon>Rhamnaceae</taxon>
        <taxon>rhamnoid group</taxon>
        <taxon>Rhamneae</taxon>
        <taxon>Rhamnella</taxon>
    </lineage>
</organism>
<dbReference type="InterPro" id="IPR000157">
    <property type="entry name" value="TIR_dom"/>
</dbReference>
<evidence type="ECO:0000256" key="8">
    <source>
        <dbReference type="SAM" id="MobiDB-lite"/>
    </source>
</evidence>
<dbReference type="AlphaFoldDB" id="A0A8K0H450"/>
<sequence>MSVSTATRELEFALINSFRSFMASSPFYSAVSTQEKRYDVFLSFRGEDTGDRFASYLYAALYDKQILCFMDRKLERGDEISPTLRKTIDESTISVIIFSENYATSTWCLDELVQILEAKKRNGQIVMPIFYGIDPSIVRRQKGCYEVAFAALEQRFKNRMETVHQWRAALTEAANLCGLDSKDFRPENQLIQKIVRDVLLKLPKYSSCNIDGCKGRLFAIQERMEEIENLLDIGSTNVRILGIWGMGGIGKTTIASVVFQRFAYSHFEGRSYLWNVRQEYESFGPNYLRRKLLIDLLKDEATVSMDTPFVASPFIQDRLCRKRVLIVLDDVDSSVQLETLVEGYHQLAPGSRIIVTTRDKQVLVKVADGIHKVEGLNYIESLKLFHLHAFGKNSIAVDCETLSERVASYANGNPLTLRVLGSFLHSRSKEEWESALEKLKRVPNKDILKVLRISYDGLDDKGIQNIFLDIACFFDRPFTREYAESILGGGDSSVTIGISVLIDKSLIENCRENKKRFRMHDLVRQMGWSVVSDEHKEPGNRSRLCNATDVCHVLEKNTGTAAIEGILLNLSEVKRDVKISPAAFSKMCNLRFLKIYCDNIQSNKCKLYLPRGFESIVSNELRYFQCDLYPSKYLPEFSPENLVELILRHSHLEQLGNHVVQSLPKLQNMDLSNSKFLTHLPDLSLAPNLESINLEGCRSLFHILSSIENLHKLIDLNLNGCSNLRDLEEISGRRGYLGLVRHKYFKNLVNNTYDLLKYLTFLNPSIANFITKFPLQSSRSSISQRFPLNLRSLRLGGTSIEVLPSSICDLPGLDHLDLSGCKRLKSLPTSICKLKSLQSINLNECSNLEEFPEILEPMERLYYLDLVEAAIKNLPESIENLVGLRDLRIRNCREIEFLPNNLCNLRGLDNLYLDNCPKLQTLPSCPLGLELLSIRNCASFSLTTELPSCLGLFNASNCTSLESIPSWTSSPRIYRMKVLEWWGVIHLDSTNHGAVFTMLSCAMLWNLECFDQFEVVGMVHGFYPGDEIPKLFSYQSLGNSLRNIKLPDWNSNDLLGVVFCVVLEPSKIVDHHFVYVHYQSHDEHAYKYDGYAYLGELEIKSDHILMWYDKKYLKGRSWFNTCSNVTELSFHVKTYLYDGGVKFVGSGSENLKIKKCGIQLVYSEASGNGVRSQDDEEKDHDDESHPYE</sequence>
<dbReference type="GO" id="GO:0061809">
    <property type="term" value="F:NAD+ nucleosidase activity, cyclic ADP-ribose generating"/>
    <property type="evidence" value="ECO:0007669"/>
    <property type="project" value="UniProtKB-EC"/>
</dbReference>
<dbReference type="Pfam" id="PF23282">
    <property type="entry name" value="WHD_ROQ1"/>
    <property type="match status" value="1"/>
</dbReference>
<dbReference type="InterPro" id="IPR055414">
    <property type="entry name" value="LRR_R13L4/SHOC2-like"/>
</dbReference>
<dbReference type="OrthoDB" id="1188997at2759"/>
<dbReference type="Pfam" id="PF01582">
    <property type="entry name" value="TIR"/>
    <property type="match status" value="1"/>
</dbReference>
<keyword evidence="2" id="KW-0433">Leucine-rich repeat</keyword>
<evidence type="ECO:0000256" key="1">
    <source>
        <dbReference type="ARBA" id="ARBA00011982"/>
    </source>
</evidence>